<dbReference type="RefSeq" id="WP_092577215.1">
    <property type="nucleotide sequence ID" value="NZ_FOFN01000001.1"/>
</dbReference>
<dbReference type="SUPFAM" id="SSF101874">
    <property type="entry name" value="YceI-like"/>
    <property type="match status" value="1"/>
</dbReference>
<name>A0A1H9DPG7_9FLAO</name>
<keyword evidence="3" id="KW-1185">Reference proteome</keyword>
<protein>
    <submittedName>
        <fullName evidence="2">Polyisoprenoid-binding protein YceI</fullName>
    </submittedName>
</protein>
<dbReference type="OrthoDB" id="9794147at2"/>
<feature type="domain" description="Lipid/polyisoprenoid-binding YceI-like" evidence="1">
    <location>
        <begin position="49"/>
        <end position="194"/>
    </location>
</feature>
<proteinExistence type="predicted"/>
<accession>A0A1H9DPG7</accession>
<dbReference type="PANTHER" id="PTHR34406:SF1">
    <property type="entry name" value="PROTEIN YCEI"/>
    <property type="match status" value="1"/>
</dbReference>
<dbReference type="InterPro" id="IPR007372">
    <property type="entry name" value="Lipid/polyisoprenoid-bd_YceI"/>
</dbReference>
<dbReference type="Gene3D" id="2.40.128.110">
    <property type="entry name" value="Lipid/polyisoprenoid-binding, YceI-like"/>
    <property type="match status" value="1"/>
</dbReference>
<dbReference type="EMBL" id="FOFN01000001">
    <property type="protein sequence ID" value="SEQ14598.1"/>
    <property type="molecule type" value="Genomic_DNA"/>
</dbReference>
<sequence>MNLRKKINTRVSCLIIFFALTINFLQAQDYNLSLNESSLKIYGTSSLHDWEEVAESYSGFISFKDFGTGEINKLSVEILAESLKSGKKAMDKNTYKALNTDKFKKIMFSVTKIKSVTPTGNNTYKVESNGKMTISGQTNDITLSFVMQVNQSAVKIEGSKTIKMTDFGIEPPKALFGTITTGDEITIKFSTKFTQPN</sequence>
<reference evidence="2 3" key="1">
    <citation type="submission" date="2016-10" db="EMBL/GenBank/DDBJ databases">
        <authorList>
            <person name="de Groot N.N."/>
        </authorList>
    </citation>
    <scope>NUCLEOTIDE SEQUENCE [LARGE SCALE GENOMIC DNA]</scope>
    <source>
        <strain evidence="2 3">DSM 21035</strain>
    </source>
</reference>
<dbReference type="STRING" id="419940.SAMN05421824_1283"/>
<evidence type="ECO:0000313" key="2">
    <source>
        <dbReference type="EMBL" id="SEQ14598.1"/>
    </source>
</evidence>
<evidence type="ECO:0000259" key="1">
    <source>
        <dbReference type="SMART" id="SM00867"/>
    </source>
</evidence>
<dbReference type="InterPro" id="IPR036761">
    <property type="entry name" value="TTHA0802/YceI-like_sf"/>
</dbReference>
<gene>
    <name evidence="2" type="ORF">SAMN05421824_1283</name>
</gene>
<dbReference type="SMART" id="SM00867">
    <property type="entry name" value="YceI"/>
    <property type="match status" value="1"/>
</dbReference>
<evidence type="ECO:0000313" key="3">
    <source>
        <dbReference type="Proteomes" id="UP000198999"/>
    </source>
</evidence>
<dbReference type="PANTHER" id="PTHR34406">
    <property type="entry name" value="PROTEIN YCEI"/>
    <property type="match status" value="1"/>
</dbReference>
<dbReference type="Proteomes" id="UP000198999">
    <property type="component" value="Unassembled WGS sequence"/>
</dbReference>
<dbReference type="AlphaFoldDB" id="A0A1H9DPG7"/>
<dbReference type="Pfam" id="PF04264">
    <property type="entry name" value="YceI"/>
    <property type="match status" value="1"/>
</dbReference>
<organism evidence="2 3">
    <name type="scientific">Hyunsoonleella jejuensis</name>
    <dbReference type="NCBI Taxonomy" id="419940"/>
    <lineage>
        <taxon>Bacteria</taxon>
        <taxon>Pseudomonadati</taxon>
        <taxon>Bacteroidota</taxon>
        <taxon>Flavobacteriia</taxon>
        <taxon>Flavobacteriales</taxon>
        <taxon>Flavobacteriaceae</taxon>
    </lineage>
</organism>